<reference evidence="2 3" key="1">
    <citation type="journal article" date="2019" name="Commun. Biol.">
        <title>The bagworm genome reveals a unique fibroin gene that provides high tensile strength.</title>
        <authorList>
            <person name="Kono N."/>
            <person name="Nakamura H."/>
            <person name="Ohtoshi R."/>
            <person name="Tomita M."/>
            <person name="Numata K."/>
            <person name="Arakawa K."/>
        </authorList>
    </citation>
    <scope>NUCLEOTIDE SEQUENCE [LARGE SCALE GENOMIC DNA]</scope>
</reference>
<keyword evidence="3" id="KW-1185">Reference proteome</keyword>
<evidence type="ECO:0000313" key="2">
    <source>
        <dbReference type="EMBL" id="GBP82172.1"/>
    </source>
</evidence>
<sequence length="302" mass="33124">MSNTDDVHLSGTNRFSIIWRRLRNGEGSQSVVGNGSGVVEEQDEGGSRILDDERDRALASVSALAYGSHPPPPLTSSYDPPHYFNYDLTRVSGPIPDFVVNSESNLILDERRHLSKRAQVSRASARPDQTICTTAKCSESPLSKHCSCHNRARVMDGTNYVSSHNDSMKYEEIDSMTKLAKPWVDSSEINKKKGSFTPSFINIILYRTAHPNDRMIYCCGALKTNFTSKIAISAAINLTTPHSSRRRGGAGTCAAAPARGVAVCACPYIFVALMRIDAKIFANTRADAANGLLFLQKQHSRK</sequence>
<organism evidence="2 3">
    <name type="scientific">Eumeta variegata</name>
    <name type="common">Bagworm moth</name>
    <name type="synonym">Eumeta japonica</name>
    <dbReference type="NCBI Taxonomy" id="151549"/>
    <lineage>
        <taxon>Eukaryota</taxon>
        <taxon>Metazoa</taxon>
        <taxon>Ecdysozoa</taxon>
        <taxon>Arthropoda</taxon>
        <taxon>Hexapoda</taxon>
        <taxon>Insecta</taxon>
        <taxon>Pterygota</taxon>
        <taxon>Neoptera</taxon>
        <taxon>Endopterygota</taxon>
        <taxon>Lepidoptera</taxon>
        <taxon>Glossata</taxon>
        <taxon>Ditrysia</taxon>
        <taxon>Tineoidea</taxon>
        <taxon>Psychidae</taxon>
        <taxon>Oiketicinae</taxon>
        <taxon>Eumeta</taxon>
    </lineage>
</organism>
<protein>
    <submittedName>
        <fullName evidence="2">Uncharacterized protein</fullName>
    </submittedName>
</protein>
<feature type="region of interest" description="Disordered" evidence="1">
    <location>
        <begin position="27"/>
        <end position="51"/>
    </location>
</feature>
<dbReference type="AlphaFoldDB" id="A0A4C1Z4E4"/>
<comment type="caution">
    <text evidence="2">The sequence shown here is derived from an EMBL/GenBank/DDBJ whole genome shotgun (WGS) entry which is preliminary data.</text>
</comment>
<gene>
    <name evidence="2" type="ORF">EVAR_60462_1</name>
</gene>
<dbReference type="EMBL" id="BGZK01001551">
    <property type="protein sequence ID" value="GBP82172.1"/>
    <property type="molecule type" value="Genomic_DNA"/>
</dbReference>
<name>A0A4C1Z4E4_EUMVA</name>
<dbReference type="Proteomes" id="UP000299102">
    <property type="component" value="Unassembled WGS sequence"/>
</dbReference>
<evidence type="ECO:0000256" key="1">
    <source>
        <dbReference type="SAM" id="MobiDB-lite"/>
    </source>
</evidence>
<proteinExistence type="predicted"/>
<accession>A0A4C1Z4E4</accession>
<evidence type="ECO:0000313" key="3">
    <source>
        <dbReference type="Proteomes" id="UP000299102"/>
    </source>
</evidence>
<feature type="compositionally biased region" description="Low complexity" evidence="1">
    <location>
        <begin position="27"/>
        <end position="39"/>
    </location>
</feature>